<keyword evidence="3" id="KW-1185">Reference proteome</keyword>
<organism evidence="2 3">
    <name type="scientific">Sporosarcina aquimarina</name>
    <dbReference type="NCBI Taxonomy" id="114975"/>
    <lineage>
        <taxon>Bacteria</taxon>
        <taxon>Bacillati</taxon>
        <taxon>Bacillota</taxon>
        <taxon>Bacilli</taxon>
        <taxon>Bacillales</taxon>
        <taxon>Caryophanaceae</taxon>
        <taxon>Sporosarcina</taxon>
    </lineage>
</organism>
<name>A0ABU4G134_9BACL</name>
<dbReference type="EMBL" id="JAUBDH010000007">
    <property type="protein sequence ID" value="MDW0110675.1"/>
    <property type="molecule type" value="Genomic_DNA"/>
</dbReference>
<comment type="caution">
    <text evidence="2">The sequence shown here is derived from an EMBL/GenBank/DDBJ whole genome shotgun (WGS) entry which is preliminary data.</text>
</comment>
<keyword evidence="1" id="KW-1133">Transmembrane helix</keyword>
<evidence type="ECO:0000313" key="3">
    <source>
        <dbReference type="Proteomes" id="UP001280629"/>
    </source>
</evidence>
<evidence type="ECO:0000256" key="1">
    <source>
        <dbReference type="SAM" id="Phobius"/>
    </source>
</evidence>
<evidence type="ECO:0000313" key="2">
    <source>
        <dbReference type="EMBL" id="MDW0110675.1"/>
    </source>
</evidence>
<evidence type="ECO:0008006" key="4">
    <source>
        <dbReference type="Google" id="ProtNLM"/>
    </source>
</evidence>
<feature type="transmembrane region" description="Helical" evidence="1">
    <location>
        <begin position="276"/>
        <end position="297"/>
    </location>
</feature>
<feature type="transmembrane region" description="Helical" evidence="1">
    <location>
        <begin position="66"/>
        <end position="99"/>
    </location>
</feature>
<protein>
    <recommendedName>
        <fullName evidence="4">EpsG family protein</fullName>
    </recommendedName>
</protein>
<feature type="transmembrane region" description="Helical" evidence="1">
    <location>
        <begin position="243"/>
        <end position="264"/>
    </location>
</feature>
<sequence>MSFSKLWGEMMQSYAPLNLLYMHLIGKTNIDGLLPAITSFIFYSNIFYVFKRSVFHFNVRTSDASLVLFFFMSLGVLIEVISGIRTMLSFSFIAVVIYKEMVEGKSVYRHAFWYIAASLIHPAGLVLTGIRFSYYVFEKSKTNYERLTKILFILITVAGILVFGRLYLLESYDKAVFYLLEDKFSYFWEYVIGIISLLFVMYILRLVSKSNRLQGGFESQRNLIGFSKYLSILLIIFSIEYNIFHRFVIFLSIMAIPLMLSLFAKQNQTNIVRGNFRRFVFYLSCLLLLLACSRGNLTSLKFFEF</sequence>
<reference evidence="2 3" key="1">
    <citation type="submission" date="2023-06" db="EMBL/GenBank/DDBJ databases">
        <title>Sporosarcina sp. nov., isolated from Korean traditional fermented seafood 'Jeotgal'.</title>
        <authorList>
            <person name="Yang A.-I."/>
            <person name="Shin N.-R."/>
        </authorList>
    </citation>
    <scope>NUCLEOTIDE SEQUENCE [LARGE SCALE GENOMIC DNA]</scope>
    <source>
        <strain evidence="2 3">KCTC3840</strain>
    </source>
</reference>
<keyword evidence="1" id="KW-0812">Transmembrane</keyword>
<feature type="transmembrane region" description="Helical" evidence="1">
    <location>
        <begin position="187"/>
        <end position="207"/>
    </location>
</feature>
<proteinExistence type="predicted"/>
<gene>
    <name evidence="2" type="ORF">QT716_11570</name>
</gene>
<keyword evidence="1" id="KW-0472">Membrane</keyword>
<feature type="transmembrane region" description="Helical" evidence="1">
    <location>
        <begin position="111"/>
        <end position="137"/>
    </location>
</feature>
<accession>A0ABU4G134</accession>
<feature type="transmembrane region" description="Helical" evidence="1">
    <location>
        <begin position="149"/>
        <end position="167"/>
    </location>
</feature>
<feature type="transmembrane region" description="Helical" evidence="1">
    <location>
        <begin position="219"/>
        <end position="237"/>
    </location>
</feature>
<dbReference type="Proteomes" id="UP001280629">
    <property type="component" value="Unassembled WGS sequence"/>
</dbReference>
<feature type="transmembrane region" description="Helical" evidence="1">
    <location>
        <begin position="32"/>
        <end position="50"/>
    </location>
</feature>